<organism evidence="1">
    <name type="scientific">Paramecium bursaria Chlorella virus NYs1</name>
    <dbReference type="NCBI Taxonomy" id="83442"/>
    <lineage>
        <taxon>Viruses</taxon>
        <taxon>Varidnaviria</taxon>
        <taxon>Bamfordvirae</taxon>
        <taxon>Nucleocytoviricota</taxon>
        <taxon>Megaviricetes</taxon>
        <taxon>Algavirales</taxon>
        <taxon>Phycodnaviridae</taxon>
        <taxon>Chlorovirus</taxon>
        <taxon>Chlorovirus newyorkense</taxon>
    </lineage>
</organism>
<dbReference type="RefSeq" id="YP_009665512.1">
    <property type="nucleotide sequence ID" value="NC_043235.1"/>
</dbReference>
<reference evidence="1" key="1">
    <citation type="submission" date="2012-10" db="EMBL/GenBank/DDBJ databases">
        <title>Towards defining the chloroviruses: a genomic journey through a genus of large DNA viruses.</title>
        <authorList>
            <person name="Jeanniard A."/>
            <person name="Dunigan D.D."/>
            <person name="Gurnon J.R."/>
            <person name="Agarkova I."/>
            <person name="Kang M."/>
            <person name="Vitek J."/>
            <person name="Duncan G."/>
            <person name="McClung O.W."/>
            <person name="Larsen M."/>
            <person name="Claverie J.-M."/>
            <person name="Van Etten J.L."/>
            <person name="Blanc G."/>
        </authorList>
    </citation>
    <scope>NUCLEOTIDE SEQUENCE</scope>
</reference>
<dbReference type="InterPro" id="IPR009820">
    <property type="entry name" value="DUF1390"/>
</dbReference>
<dbReference type="KEGG" id="vg:40525738"/>
<evidence type="ECO:0000313" key="1">
    <source>
        <dbReference type="EMBL" id="AGE58867.1"/>
    </source>
</evidence>
<name>M1I3L9_9PHYC</name>
<sequence>MTKVYTLKLFTCQCGYETFESSHATKHSLTKSCKDKTIKFEHVEFIRRDAVDPHGNLIPTNITNNTNCHNQHANVINNTVIFNLPTNTLKEDMIKYLETVRMSEDPSTSFIIQMPGELLDRTRSATKFPGALTERGDKIVEKLPGGGERVMGRKKAVKVFTNEAVDALCKKPPSVNTRDYYEKERAIGKKEMTIREAVEASATNSVDFHHKTPTELKKIVNRIETHTESVMNKITKDNYQRDDRIEDF</sequence>
<proteinExistence type="predicted"/>
<accession>M1I3L9</accession>
<gene>
    <name evidence="1" type="primary">NYs-1_740L</name>
    <name evidence="1" type="ORF">PBCVNYs1_740L</name>
</gene>
<dbReference type="EMBL" id="JX997183">
    <property type="protein sequence ID" value="AGE58867.1"/>
    <property type="molecule type" value="Genomic_DNA"/>
</dbReference>
<dbReference type="Pfam" id="PF07150">
    <property type="entry name" value="DUF1390"/>
    <property type="match status" value="1"/>
</dbReference>
<protein>
    <submittedName>
        <fullName evidence="1">Uncharacterized protein</fullName>
    </submittedName>
</protein>
<dbReference type="GeneID" id="40525738"/>